<proteinExistence type="predicted"/>
<dbReference type="Proteomes" id="UP000317494">
    <property type="component" value="Unassembled WGS sequence"/>
</dbReference>
<dbReference type="STRING" id="286115.A0A507CZW8"/>
<organism evidence="1 2">
    <name type="scientific">Synchytrium endobioticum</name>
    <dbReference type="NCBI Taxonomy" id="286115"/>
    <lineage>
        <taxon>Eukaryota</taxon>
        <taxon>Fungi</taxon>
        <taxon>Fungi incertae sedis</taxon>
        <taxon>Chytridiomycota</taxon>
        <taxon>Chytridiomycota incertae sedis</taxon>
        <taxon>Chytridiomycetes</taxon>
        <taxon>Synchytriales</taxon>
        <taxon>Synchytriaceae</taxon>
        <taxon>Synchytrium</taxon>
    </lineage>
</organism>
<dbReference type="PANTHER" id="PTHR11439:SF483">
    <property type="entry name" value="PEPTIDE SYNTHASE GLIP-LIKE, PUTATIVE (AFU_ORTHOLOGUE AFUA_3G12920)-RELATED"/>
    <property type="match status" value="1"/>
</dbReference>
<reference evidence="1 2" key="1">
    <citation type="journal article" date="2019" name="Sci. Rep.">
        <title>Comparative genomics of chytrid fungi reveal insights into the obligate biotrophic and pathogenic lifestyle of Synchytrium endobioticum.</title>
        <authorList>
            <person name="van de Vossenberg B.T.L.H."/>
            <person name="Warris S."/>
            <person name="Nguyen H.D.T."/>
            <person name="van Gent-Pelzer M.P.E."/>
            <person name="Joly D.L."/>
            <person name="van de Geest H.C."/>
            <person name="Bonants P.J.M."/>
            <person name="Smith D.S."/>
            <person name="Levesque C.A."/>
            <person name="van der Lee T.A.J."/>
        </authorList>
    </citation>
    <scope>NUCLEOTIDE SEQUENCE [LARGE SCALE GENOMIC DNA]</scope>
    <source>
        <strain evidence="1 2">MB42</strain>
    </source>
</reference>
<evidence type="ECO:0000313" key="1">
    <source>
        <dbReference type="EMBL" id="TPX44727.1"/>
    </source>
</evidence>
<evidence type="ECO:0000313" key="2">
    <source>
        <dbReference type="Proteomes" id="UP000317494"/>
    </source>
</evidence>
<protein>
    <submittedName>
        <fullName evidence="1">Uncharacterized protein</fullName>
    </submittedName>
</protein>
<sequence>MLSVVYVDDIAVSVSILSQFCHKPSICDWSAVKRILRYLQGTKSLKLVIGGKDPSLKAYSDADWAGDRVDRKSRSGSAVFYANTAKDVLWSQQLLGELGRGRNEPTTILEDNNGCKQLAVHPTTTSRTKHIDIKYHFIRDLVVKKMVSVERCPTTEMIADILTKPLSPQKFEQCRKKLGLVGVIASKGSVKHWRRSCSHTR</sequence>
<gene>
    <name evidence="1" type="ORF">SeMB42_g04231</name>
</gene>
<comment type="caution">
    <text evidence="1">The sequence shown here is derived from an EMBL/GenBank/DDBJ whole genome shotgun (WGS) entry which is preliminary data.</text>
</comment>
<dbReference type="PANTHER" id="PTHR11439">
    <property type="entry name" value="GAG-POL-RELATED RETROTRANSPOSON"/>
    <property type="match status" value="1"/>
</dbReference>
<keyword evidence="2" id="KW-1185">Reference proteome</keyword>
<dbReference type="AlphaFoldDB" id="A0A507CZW8"/>
<dbReference type="EMBL" id="QEAN01000167">
    <property type="protein sequence ID" value="TPX44727.1"/>
    <property type="molecule type" value="Genomic_DNA"/>
</dbReference>
<name>A0A507CZW8_9FUNG</name>
<dbReference type="VEuPathDB" id="FungiDB:SeMB42_g04231"/>
<dbReference type="CDD" id="cd09272">
    <property type="entry name" value="RNase_HI_RT_Ty1"/>
    <property type="match status" value="1"/>
</dbReference>
<accession>A0A507CZW8</accession>